<sequence>MLLALIFSLLFRISNSEEVTWSVSTRPIVLGKPVILTCDVEELSGVFEHKKLQWIVKGQGQCEFICYGSSGRCSDNNKYKVTIRNSSFDLEIRNFNVRDLDVVYTCVYGFHTFPKMLSWNTAKVLCKPFNIIDESDYQPLHIHFNITLTEVYPKPLCSATSKSRNGTVLLESTVNVTTENSLIFPLKKAVISGDLQHEKVDLENCERQVFIHCCLDMTLVTVLQKRYNVCSSLQETQDRDTKPSSLTVPIIGSGVCILVIIAIFVNRKGYLTTQQMKYYYKRLSVGGDKIITYTGDTNDRHVEKRSSSGRI</sequence>
<evidence type="ECO:0000313" key="5">
    <source>
        <dbReference type="Proteomes" id="UP000507470"/>
    </source>
</evidence>
<dbReference type="InterPro" id="IPR007110">
    <property type="entry name" value="Ig-like_dom"/>
</dbReference>
<name>A0A6J8D6J2_MYTCO</name>
<evidence type="ECO:0000259" key="3">
    <source>
        <dbReference type="PROSITE" id="PS50835"/>
    </source>
</evidence>
<evidence type="ECO:0000313" key="4">
    <source>
        <dbReference type="EMBL" id="CAC5404358.1"/>
    </source>
</evidence>
<dbReference type="Proteomes" id="UP000507470">
    <property type="component" value="Unassembled WGS sequence"/>
</dbReference>
<protein>
    <recommendedName>
        <fullName evidence="3">Ig-like domain-containing protein</fullName>
    </recommendedName>
</protein>
<gene>
    <name evidence="4" type="ORF">MCOR_38156</name>
</gene>
<keyword evidence="2" id="KW-0732">Signal</keyword>
<evidence type="ECO:0000256" key="2">
    <source>
        <dbReference type="SAM" id="SignalP"/>
    </source>
</evidence>
<feature type="domain" description="Ig-like" evidence="3">
    <location>
        <begin position="17"/>
        <end position="106"/>
    </location>
</feature>
<proteinExistence type="predicted"/>
<dbReference type="PROSITE" id="PS50835">
    <property type="entry name" value="IG_LIKE"/>
    <property type="match status" value="1"/>
</dbReference>
<accession>A0A6J8D6J2</accession>
<organism evidence="4 5">
    <name type="scientific">Mytilus coruscus</name>
    <name type="common">Sea mussel</name>
    <dbReference type="NCBI Taxonomy" id="42192"/>
    <lineage>
        <taxon>Eukaryota</taxon>
        <taxon>Metazoa</taxon>
        <taxon>Spiralia</taxon>
        <taxon>Lophotrochozoa</taxon>
        <taxon>Mollusca</taxon>
        <taxon>Bivalvia</taxon>
        <taxon>Autobranchia</taxon>
        <taxon>Pteriomorphia</taxon>
        <taxon>Mytilida</taxon>
        <taxon>Mytiloidea</taxon>
        <taxon>Mytilidae</taxon>
        <taxon>Mytilinae</taxon>
        <taxon>Mytilus</taxon>
    </lineage>
</organism>
<dbReference type="EMBL" id="CACVKT020006937">
    <property type="protein sequence ID" value="CAC5404358.1"/>
    <property type="molecule type" value="Genomic_DNA"/>
</dbReference>
<keyword evidence="1" id="KW-0472">Membrane</keyword>
<keyword evidence="5" id="KW-1185">Reference proteome</keyword>
<dbReference type="SUPFAM" id="SSF48726">
    <property type="entry name" value="Immunoglobulin"/>
    <property type="match status" value="1"/>
</dbReference>
<dbReference type="AlphaFoldDB" id="A0A6J8D6J2"/>
<feature type="signal peptide" evidence="2">
    <location>
        <begin position="1"/>
        <end position="16"/>
    </location>
</feature>
<keyword evidence="1" id="KW-1133">Transmembrane helix</keyword>
<reference evidence="4 5" key="1">
    <citation type="submission" date="2020-06" db="EMBL/GenBank/DDBJ databases">
        <authorList>
            <person name="Li R."/>
            <person name="Bekaert M."/>
        </authorList>
    </citation>
    <scope>NUCLEOTIDE SEQUENCE [LARGE SCALE GENOMIC DNA]</scope>
    <source>
        <strain evidence="5">wild</strain>
    </source>
</reference>
<dbReference type="InterPro" id="IPR036179">
    <property type="entry name" value="Ig-like_dom_sf"/>
</dbReference>
<keyword evidence="1" id="KW-0812">Transmembrane</keyword>
<dbReference type="InterPro" id="IPR013783">
    <property type="entry name" value="Ig-like_fold"/>
</dbReference>
<dbReference type="OrthoDB" id="10318347at2759"/>
<evidence type="ECO:0000256" key="1">
    <source>
        <dbReference type="SAM" id="Phobius"/>
    </source>
</evidence>
<feature type="chain" id="PRO_5026931513" description="Ig-like domain-containing protein" evidence="2">
    <location>
        <begin position="17"/>
        <end position="311"/>
    </location>
</feature>
<feature type="transmembrane region" description="Helical" evidence="1">
    <location>
        <begin position="246"/>
        <end position="266"/>
    </location>
</feature>
<dbReference type="Gene3D" id="2.60.40.10">
    <property type="entry name" value="Immunoglobulins"/>
    <property type="match status" value="1"/>
</dbReference>